<gene>
    <name evidence="10" type="primary">murG</name>
    <name evidence="13" type="ORF">SAMN04488068_2943</name>
</gene>
<dbReference type="OrthoDB" id="9808936at2"/>
<evidence type="ECO:0000256" key="3">
    <source>
        <dbReference type="ARBA" id="ARBA00022676"/>
    </source>
</evidence>
<dbReference type="GO" id="GO:0071555">
    <property type="term" value="P:cell wall organization"/>
    <property type="evidence" value="ECO:0007669"/>
    <property type="project" value="UniProtKB-KW"/>
</dbReference>
<proteinExistence type="inferred from homology"/>
<evidence type="ECO:0000256" key="5">
    <source>
        <dbReference type="ARBA" id="ARBA00022960"/>
    </source>
</evidence>
<evidence type="ECO:0000256" key="10">
    <source>
        <dbReference type="HAMAP-Rule" id="MF_00033"/>
    </source>
</evidence>
<dbReference type="InterPro" id="IPR004276">
    <property type="entry name" value="GlycoTrans_28_N"/>
</dbReference>
<evidence type="ECO:0000256" key="7">
    <source>
        <dbReference type="ARBA" id="ARBA00023136"/>
    </source>
</evidence>
<evidence type="ECO:0000259" key="11">
    <source>
        <dbReference type="Pfam" id="PF03033"/>
    </source>
</evidence>
<dbReference type="UniPathway" id="UPA00219"/>
<feature type="binding site" evidence="10">
    <location>
        <begin position="10"/>
        <end position="12"/>
    </location>
    <ligand>
        <name>UDP-N-acetyl-alpha-D-glucosamine</name>
        <dbReference type="ChEBI" id="CHEBI:57705"/>
    </ligand>
</feature>
<keyword evidence="8 10" id="KW-0131">Cell cycle</keyword>
<dbReference type="InterPro" id="IPR006009">
    <property type="entry name" value="GlcNAc_MurG"/>
</dbReference>
<dbReference type="RefSeq" id="WP_072898617.1">
    <property type="nucleotide sequence ID" value="NZ_FQWZ01000007.1"/>
</dbReference>
<reference evidence="13 14" key="1">
    <citation type="submission" date="2016-11" db="EMBL/GenBank/DDBJ databases">
        <authorList>
            <person name="Jaros S."/>
            <person name="Januszkiewicz K."/>
            <person name="Wedrychowicz H."/>
        </authorList>
    </citation>
    <scope>NUCLEOTIDE SEQUENCE [LARGE SCALE GENOMIC DNA]</scope>
    <source>
        <strain evidence="13 14">CGMCC 1.7049</strain>
    </source>
</reference>
<sequence length="359" mass="38236">MRIVVMAGGTGGHVFPALAVADELRARGHDVTWIGAPDSFEQRTVVPHGFEIDTIPVRGLRGKGLRALLSAPLLLWRSVREARGILQRRRPHVVLGMGGFAAGPGGLAARLMRIPLVVHEQNAAPGLTNRALSLLASKVLEAFPKTFRHATTVGNPVRSAIAELPAPAERAAARAADSRDPVRLLILGGSQGARALNELVPAALALLPETARPLIRHQAGRTYDLARAAYANAGVMARIESFIDDMPSAYGWADLVVCRAGASTIAELCAAGCASVLVPFPFAVDDHQTANARHLADDGAAVLMQERDLDPERLAALLRDLLADRAKLLRMAQIARTKAWPRATREIAAEVLTAGGQSW</sequence>
<accession>A0A1M5R849</accession>
<dbReference type="EMBL" id="FQWZ01000007">
    <property type="protein sequence ID" value="SHH22216.1"/>
    <property type="molecule type" value="Genomic_DNA"/>
</dbReference>
<feature type="domain" description="Glycosyl transferase family 28 C-terminal" evidence="12">
    <location>
        <begin position="184"/>
        <end position="338"/>
    </location>
</feature>
<dbReference type="GO" id="GO:0005886">
    <property type="term" value="C:plasma membrane"/>
    <property type="evidence" value="ECO:0007669"/>
    <property type="project" value="UniProtKB-SubCell"/>
</dbReference>
<feature type="binding site" evidence="10">
    <location>
        <position position="122"/>
    </location>
    <ligand>
        <name>UDP-N-acetyl-alpha-D-glucosamine</name>
        <dbReference type="ChEBI" id="CHEBI:57705"/>
    </ligand>
</feature>
<keyword evidence="1 10" id="KW-1003">Cell membrane</keyword>
<comment type="similarity">
    <text evidence="10">Belongs to the glycosyltransferase 28 family. MurG subfamily.</text>
</comment>
<dbReference type="PANTHER" id="PTHR21015">
    <property type="entry name" value="UDP-N-ACETYLGLUCOSAMINE--N-ACETYLMURAMYL-(PENTAPEPTIDE) PYROPHOSPHORYL-UNDECAPRENOL N-ACETYLGLUCOSAMINE TRANSFERASE 1"/>
    <property type="match status" value="1"/>
</dbReference>
<dbReference type="GO" id="GO:0050511">
    <property type="term" value="F:undecaprenyldiphospho-muramoylpentapeptide beta-N-acetylglucosaminyltransferase activity"/>
    <property type="evidence" value="ECO:0007669"/>
    <property type="project" value="UniProtKB-UniRule"/>
</dbReference>
<feature type="binding site" evidence="10">
    <location>
        <position position="243"/>
    </location>
    <ligand>
        <name>UDP-N-acetyl-alpha-D-glucosamine</name>
        <dbReference type="ChEBI" id="CHEBI:57705"/>
    </ligand>
</feature>
<dbReference type="PANTHER" id="PTHR21015:SF22">
    <property type="entry name" value="GLYCOSYLTRANSFERASE"/>
    <property type="match status" value="1"/>
</dbReference>
<evidence type="ECO:0000256" key="8">
    <source>
        <dbReference type="ARBA" id="ARBA00023306"/>
    </source>
</evidence>
<dbReference type="EC" id="2.4.1.227" evidence="10"/>
<dbReference type="AlphaFoldDB" id="A0A1M5R849"/>
<dbReference type="GO" id="GO:0005975">
    <property type="term" value="P:carbohydrate metabolic process"/>
    <property type="evidence" value="ECO:0007669"/>
    <property type="project" value="InterPro"/>
</dbReference>
<comment type="catalytic activity">
    <reaction evidence="10">
        <text>di-trans,octa-cis-undecaprenyl diphospho-N-acetyl-alpha-D-muramoyl-L-alanyl-D-glutamyl-meso-2,6-diaminopimeloyl-D-alanyl-D-alanine + UDP-N-acetyl-alpha-D-glucosamine = di-trans,octa-cis-undecaprenyl diphospho-[N-acetyl-alpha-D-glucosaminyl-(1-&gt;4)]-N-acetyl-alpha-D-muramoyl-L-alanyl-D-glutamyl-meso-2,6-diaminopimeloyl-D-alanyl-D-alanine + UDP + H(+)</text>
        <dbReference type="Rhea" id="RHEA:31227"/>
        <dbReference type="ChEBI" id="CHEBI:15378"/>
        <dbReference type="ChEBI" id="CHEBI:57705"/>
        <dbReference type="ChEBI" id="CHEBI:58223"/>
        <dbReference type="ChEBI" id="CHEBI:61387"/>
        <dbReference type="ChEBI" id="CHEBI:61388"/>
        <dbReference type="EC" id="2.4.1.227"/>
    </reaction>
</comment>
<dbReference type="Pfam" id="PF03033">
    <property type="entry name" value="Glyco_transf_28"/>
    <property type="match status" value="1"/>
</dbReference>
<dbReference type="STRING" id="490188.SAMN04488068_2943"/>
<dbReference type="SUPFAM" id="SSF53756">
    <property type="entry name" value="UDP-Glycosyltransferase/glycogen phosphorylase"/>
    <property type="match status" value="1"/>
</dbReference>
<evidence type="ECO:0000256" key="6">
    <source>
        <dbReference type="ARBA" id="ARBA00022984"/>
    </source>
</evidence>
<dbReference type="Proteomes" id="UP000199758">
    <property type="component" value="Unassembled WGS sequence"/>
</dbReference>
<comment type="subcellular location">
    <subcellularLocation>
        <location evidence="10">Cell membrane</location>
        <topology evidence="10">Peripheral membrane protein</topology>
        <orientation evidence="10">Cytoplasmic side</orientation>
    </subcellularLocation>
</comment>
<evidence type="ECO:0000256" key="1">
    <source>
        <dbReference type="ARBA" id="ARBA00022475"/>
    </source>
</evidence>
<keyword evidence="4 10" id="KW-0808">Transferase</keyword>
<dbReference type="GO" id="GO:0051991">
    <property type="term" value="F:UDP-N-acetyl-D-glucosamine:N-acetylmuramoyl-L-alanyl-D-glutamyl-meso-2,6-diaminopimelyl-D-alanyl-D-alanine-diphosphoundecaprenol 4-beta-N-acetylglucosaminlytransferase activity"/>
    <property type="evidence" value="ECO:0007669"/>
    <property type="project" value="RHEA"/>
</dbReference>
<keyword evidence="3 10" id="KW-0328">Glycosyltransferase</keyword>
<organism evidence="13 14">
    <name type="scientific">Hydrocarboniphaga daqingensis</name>
    <dbReference type="NCBI Taxonomy" id="490188"/>
    <lineage>
        <taxon>Bacteria</taxon>
        <taxon>Pseudomonadati</taxon>
        <taxon>Pseudomonadota</taxon>
        <taxon>Gammaproteobacteria</taxon>
        <taxon>Nevskiales</taxon>
        <taxon>Nevskiaceae</taxon>
        <taxon>Hydrocarboniphaga</taxon>
    </lineage>
</organism>
<dbReference type="Gene3D" id="3.40.50.2000">
    <property type="entry name" value="Glycogen Phosphorylase B"/>
    <property type="match status" value="2"/>
</dbReference>
<feature type="binding site" evidence="10">
    <location>
        <position position="158"/>
    </location>
    <ligand>
        <name>UDP-N-acetyl-alpha-D-glucosamine</name>
        <dbReference type="ChEBI" id="CHEBI:57705"/>
    </ligand>
</feature>
<dbReference type="GO" id="GO:0009252">
    <property type="term" value="P:peptidoglycan biosynthetic process"/>
    <property type="evidence" value="ECO:0007669"/>
    <property type="project" value="UniProtKB-UniRule"/>
</dbReference>
<dbReference type="Pfam" id="PF04101">
    <property type="entry name" value="Glyco_tran_28_C"/>
    <property type="match status" value="1"/>
</dbReference>
<comment type="pathway">
    <text evidence="10">Cell wall biogenesis; peptidoglycan biosynthesis.</text>
</comment>
<feature type="binding site" evidence="10">
    <location>
        <position position="288"/>
    </location>
    <ligand>
        <name>UDP-N-acetyl-alpha-D-glucosamine</name>
        <dbReference type="ChEBI" id="CHEBI:57705"/>
    </ligand>
</feature>
<keyword evidence="6 10" id="KW-0573">Peptidoglycan synthesis</keyword>
<protein>
    <recommendedName>
        <fullName evidence="10">UDP-N-acetylglucosamine--N-acetylmuramyl-(pentapeptide) pyrophosphoryl-undecaprenol N-acetylglucosamine transferase</fullName>
        <ecNumber evidence="10">2.4.1.227</ecNumber>
    </recommendedName>
    <alternativeName>
        <fullName evidence="10">Undecaprenyl-PP-MurNAc-pentapeptide-UDPGlcNAc GlcNAc transferase</fullName>
    </alternativeName>
</protein>
<dbReference type="GO" id="GO:0051301">
    <property type="term" value="P:cell division"/>
    <property type="evidence" value="ECO:0007669"/>
    <property type="project" value="UniProtKB-KW"/>
</dbReference>
<keyword evidence="5 10" id="KW-0133">Cell shape</keyword>
<dbReference type="HAMAP" id="MF_00033">
    <property type="entry name" value="MurG"/>
    <property type="match status" value="1"/>
</dbReference>
<keyword evidence="14" id="KW-1185">Reference proteome</keyword>
<name>A0A1M5R849_9GAMM</name>
<evidence type="ECO:0000313" key="14">
    <source>
        <dbReference type="Proteomes" id="UP000199758"/>
    </source>
</evidence>
<keyword evidence="7 10" id="KW-0472">Membrane</keyword>
<keyword evidence="9 10" id="KW-0961">Cell wall biogenesis/degradation</keyword>
<evidence type="ECO:0000256" key="9">
    <source>
        <dbReference type="ARBA" id="ARBA00023316"/>
    </source>
</evidence>
<feature type="domain" description="Glycosyltransferase family 28 N-terminal" evidence="11">
    <location>
        <begin position="3"/>
        <end position="140"/>
    </location>
</feature>
<evidence type="ECO:0000256" key="4">
    <source>
        <dbReference type="ARBA" id="ARBA00022679"/>
    </source>
</evidence>
<dbReference type="GO" id="GO:0008360">
    <property type="term" value="P:regulation of cell shape"/>
    <property type="evidence" value="ECO:0007669"/>
    <property type="project" value="UniProtKB-KW"/>
</dbReference>
<dbReference type="InterPro" id="IPR007235">
    <property type="entry name" value="Glyco_trans_28_C"/>
</dbReference>
<evidence type="ECO:0000256" key="2">
    <source>
        <dbReference type="ARBA" id="ARBA00022618"/>
    </source>
</evidence>
<feature type="binding site" evidence="10">
    <location>
        <position position="190"/>
    </location>
    <ligand>
        <name>UDP-N-acetyl-alpha-D-glucosamine</name>
        <dbReference type="ChEBI" id="CHEBI:57705"/>
    </ligand>
</feature>
<comment type="caution">
    <text evidence="10">Lacks conserved residue(s) required for the propagation of feature annotation.</text>
</comment>
<keyword evidence="2 10" id="KW-0132">Cell division</keyword>
<dbReference type="NCBIfam" id="TIGR01133">
    <property type="entry name" value="murG"/>
    <property type="match status" value="1"/>
</dbReference>
<comment type="function">
    <text evidence="10">Cell wall formation. Catalyzes the transfer of a GlcNAc subunit on undecaprenyl-pyrophosphoryl-MurNAc-pentapeptide (lipid intermediate I) to form undecaprenyl-pyrophosphoryl-MurNAc-(pentapeptide)GlcNAc (lipid intermediate II).</text>
</comment>
<evidence type="ECO:0000259" key="12">
    <source>
        <dbReference type="Pfam" id="PF04101"/>
    </source>
</evidence>
<evidence type="ECO:0000313" key="13">
    <source>
        <dbReference type="EMBL" id="SHH22216.1"/>
    </source>
</evidence>
<dbReference type="CDD" id="cd03785">
    <property type="entry name" value="GT28_MurG"/>
    <property type="match status" value="1"/>
</dbReference>